<evidence type="ECO:0000256" key="8">
    <source>
        <dbReference type="ARBA" id="ARBA00022840"/>
    </source>
</evidence>
<evidence type="ECO:0000259" key="12">
    <source>
        <dbReference type="Pfam" id="PF00696"/>
    </source>
</evidence>
<proteinExistence type="inferred from homology"/>
<evidence type="ECO:0000256" key="2">
    <source>
        <dbReference type="ARBA" id="ARBA00004791"/>
    </source>
</evidence>
<evidence type="ECO:0000313" key="13">
    <source>
        <dbReference type="EMBL" id="HGQ85007.1"/>
    </source>
</evidence>
<dbReference type="SUPFAM" id="SSF53633">
    <property type="entry name" value="Carbamate kinase-like"/>
    <property type="match status" value="1"/>
</dbReference>
<evidence type="ECO:0000256" key="1">
    <source>
        <dbReference type="ARBA" id="ARBA00004496"/>
    </source>
</evidence>
<evidence type="ECO:0000256" key="6">
    <source>
        <dbReference type="ARBA" id="ARBA00022741"/>
    </source>
</evidence>
<comment type="caution">
    <text evidence="13">The sequence shown here is derived from an EMBL/GenBank/DDBJ whole genome shotgun (WGS) entry which is preliminary data.</text>
</comment>
<evidence type="ECO:0000256" key="9">
    <source>
        <dbReference type="ARBA" id="ARBA00022975"/>
    </source>
</evidence>
<dbReference type="Pfam" id="PF00696">
    <property type="entry name" value="AA_kinase"/>
    <property type="match status" value="1"/>
</dbReference>
<dbReference type="UniPathway" id="UPA00159">
    <property type="reaction ID" value="UER00275"/>
</dbReference>
<keyword evidence="7 11" id="KW-0418">Kinase</keyword>
<comment type="activity regulation">
    <text evidence="11">Inhibited by UTP.</text>
</comment>
<dbReference type="GO" id="GO:0033862">
    <property type="term" value="F:UMP kinase activity"/>
    <property type="evidence" value="ECO:0007669"/>
    <property type="project" value="UniProtKB-EC"/>
</dbReference>
<feature type="binding site" evidence="11">
    <location>
        <position position="171"/>
    </location>
    <ligand>
        <name>ATP</name>
        <dbReference type="ChEBI" id="CHEBI:30616"/>
    </ligand>
</feature>
<feature type="binding site" evidence="11">
    <location>
        <position position="54"/>
    </location>
    <ligand>
        <name>UMP</name>
        <dbReference type="ChEBI" id="CHEBI:57865"/>
    </ligand>
</feature>
<dbReference type="Gene3D" id="3.40.1160.10">
    <property type="entry name" value="Acetylglutamate kinase-like"/>
    <property type="match status" value="1"/>
</dbReference>
<evidence type="ECO:0000256" key="11">
    <source>
        <dbReference type="HAMAP-Rule" id="MF_01220"/>
    </source>
</evidence>
<sequence length="238" mass="26286">MQKPKYKRILLKISGEALLGDKSFGIDHQIVKKIVEEIKEVYHLGIELGIVVGGGNIFRGVIGQEKGMDRVRADCIGMLATLINALVIQDTLISQNIPCRIMSAFEVVKAGETYIREKALKHLEKRRILLLACGTGNPFFTTDTAAVLRALELNAEILFKATKVDGVYDKDPVKDPTAKKYDVLTFDSALQKKLKIMDATAFSLARDYKLPILVFNILESGNIKKAVLGEKVGTLITP</sequence>
<feature type="binding site" evidence="11">
    <location>
        <position position="59"/>
    </location>
    <ligand>
        <name>ATP</name>
        <dbReference type="ChEBI" id="CHEBI:30616"/>
    </ligand>
</feature>
<evidence type="ECO:0000256" key="5">
    <source>
        <dbReference type="ARBA" id="ARBA00022679"/>
    </source>
</evidence>
<dbReference type="NCBIfam" id="TIGR02075">
    <property type="entry name" value="pyrH_bact"/>
    <property type="match status" value="1"/>
</dbReference>
<comment type="subunit">
    <text evidence="11">Homohexamer.</text>
</comment>
<dbReference type="FunFam" id="3.40.1160.10:FF:000001">
    <property type="entry name" value="Uridylate kinase"/>
    <property type="match status" value="1"/>
</dbReference>
<dbReference type="InterPro" id="IPR015963">
    <property type="entry name" value="Uridylate_kinase_bac"/>
</dbReference>
<evidence type="ECO:0000256" key="10">
    <source>
        <dbReference type="ARBA" id="ARBA00047767"/>
    </source>
</evidence>
<dbReference type="InterPro" id="IPR001048">
    <property type="entry name" value="Asp/Glu/Uridylate_kinase"/>
</dbReference>
<comment type="pathway">
    <text evidence="2 11">Pyrimidine metabolism; CTP biosynthesis via de novo pathway; UDP from UMP (UMPK route): step 1/1.</text>
</comment>
<dbReference type="GO" id="GO:0006225">
    <property type="term" value="P:UDP biosynthetic process"/>
    <property type="evidence" value="ECO:0007669"/>
    <property type="project" value="TreeGrafter"/>
</dbReference>
<feature type="binding site" evidence="11">
    <location>
        <position position="74"/>
    </location>
    <ligand>
        <name>UMP</name>
        <dbReference type="ChEBI" id="CHEBI:57865"/>
    </ligand>
</feature>
<feature type="binding site" evidence="11">
    <location>
        <position position="55"/>
    </location>
    <ligand>
        <name>ATP</name>
        <dbReference type="ChEBI" id="CHEBI:30616"/>
    </ligand>
</feature>
<dbReference type="HAMAP" id="MF_01220_B">
    <property type="entry name" value="PyrH_B"/>
    <property type="match status" value="1"/>
</dbReference>
<comment type="function">
    <text evidence="11">Catalyzes the reversible phosphorylation of UMP to UDP.</text>
</comment>
<dbReference type="CDD" id="cd04254">
    <property type="entry name" value="AAK_UMPK-PyrH-Ec"/>
    <property type="match status" value="1"/>
</dbReference>
<dbReference type="AlphaFoldDB" id="A0A7C4NZ53"/>
<gene>
    <name evidence="11" type="primary">pyrH</name>
    <name evidence="13" type="ORF">ENT66_01015</name>
</gene>
<dbReference type="PIRSF" id="PIRSF005650">
    <property type="entry name" value="Uridylate_kin"/>
    <property type="match status" value="1"/>
</dbReference>
<dbReference type="PANTHER" id="PTHR42833">
    <property type="entry name" value="URIDYLATE KINASE"/>
    <property type="match status" value="1"/>
</dbReference>
<feature type="binding site" evidence="11">
    <location>
        <begin position="135"/>
        <end position="142"/>
    </location>
    <ligand>
        <name>UMP</name>
        <dbReference type="ChEBI" id="CHEBI:57865"/>
    </ligand>
</feature>
<dbReference type="InterPro" id="IPR011817">
    <property type="entry name" value="Uridylate_kinase"/>
</dbReference>
<dbReference type="GO" id="GO:0005524">
    <property type="term" value="F:ATP binding"/>
    <property type="evidence" value="ECO:0007669"/>
    <property type="project" value="UniProtKB-KW"/>
</dbReference>
<feature type="binding site" evidence="11">
    <location>
        <begin position="12"/>
        <end position="15"/>
    </location>
    <ligand>
        <name>ATP</name>
        <dbReference type="ChEBI" id="CHEBI:30616"/>
    </ligand>
</feature>
<comment type="similarity">
    <text evidence="3 11">Belongs to the UMP kinase family.</text>
</comment>
<evidence type="ECO:0000256" key="7">
    <source>
        <dbReference type="ARBA" id="ARBA00022777"/>
    </source>
</evidence>
<reference evidence="13" key="1">
    <citation type="journal article" date="2020" name="mSystems">
        <title>Genome- and Community-Level Interaction Insights into Carbon Utilization and Element Cycling Functions of Hydrothermarchaeota in Hydrothermal Sediment.</title>
        <authorList>
            <person name="Zhou Z."/>
            <person name="Liu Y."/>
            <person name="Xu W."/>
            <person name="Pan J."/>
            <person name="Luo Z.H."/>
            <person name="Li M."/>
        </authorList>
    </citation>
    <scope>NUCLEOTIDE SEQUENCE [LARGE SCALE GENOMIC DNA]</scope>
    <source>
        <strain evidence="13">SpSt-6</strain>
    </source>
</reference>
<dbReference type="PANTHER" id="PTHR42833:SF4">
    <property type="entry name" value="URIDYLATE KINASE PUMPKIN, CHLOROPLASTIC"/>
    <property type="match status" value="1"/>
</dbReference>
<dbReference type="GO" id="GO:0005737">
    <property type="term" value="C:cytoplasm"/>
    <property type="evidence" value="ECO:0007669"/>
    <property type="project" value="UniProtKB-SubCell"/>
</dbReference>
<dbReference type="GO" id="GO:0044210">
    <property type="term" value="P:'de novo' CTP biosynthetic process"/>
    <property type="evidence" value="ECO:0007669"/>
    <property type="project" value="UniProtKB-UniRule"/>
</dbReference>
<dbReference type="EMBL" id="DSZN01000015">
    <property type="protein sequence ID" value="HGQ85007.1"/>
    <property type="molecule type" value="Genomic_DNA"/>
</dbReference>
<comment type="catalytic activity">
    <reaction evidence="10 11">
        <text>UMP + ATP = UDP + ADP</text>
        <dbReference type="Rhea" id="RHEA:24400"/>
        <dbReference type="ChEBI" id="CHEBI:30616"/>
        <dbReference type="ChEBI" id="CHEBI:57865"/>
        <dbReference type="ChEBI" id="CHEBI:58223"/>
        <dbReference type="ChEBI" id="CHEBI:456216"/>
        <dbReference type="EC" id="2.7.4.22"/>
    </reaction>
</comment>
<dbReference type="EC" id="2.7.4.22" evidence="11"/>
<accession>A0A7C4NZ53</accession>
<feature type="domain" description="Aspartate/glutamate/uridylate kinase" evidence="12">
    <location>
        <begin position="7"/>
        <end position="216"/>
    </location>
</feature>
<keyword evidence="9 11" id="KW-0665">Pyrimidine biosynthesis</keyword>
<keyword evidence="5 11" id="KW-0808">Transferase</keyword>
<organism evidence="13">
    <name type="scientific">Thermodesulfobacterium geofontis</name>
    <dbReference type="NCBI Taxonomy" id="1295609"/>
    <lineage>
        <taxon>Bacteria</taxon>
        <taxon>Pseudomonadati</taxon>
        <taxon>Thermodesulfobacteriota</taxon>
        <taxon>Thermodesulfobacteria</taxon>
        <taxon>Thermodesulfobacteriales</taxon>
        <taxon>Thermodesulfobacteriaceae</taxon>
        <taxon>Thermodesulfobacterium</taxon>
    </lineage>
</organism>
<comment type="caution">
    <text evidence="11">Lacks conserved residue(s) required for the propagation of feature annotation.</text>
</comment>
<comment type="subcellular location">
    <subcellularLocation>
        <location evidence="1 11">Cytoplasm</location>
    </subcellularLocation>
</comment>
<keyword evidence="8 11" id="KW-0067">ATP-binding</keyword>
<feature type="binding site" evidence="11">
    <location>
        <position position="168"/>
    </location>
    <ligand>
        <name>ATP</name>
        <dbReference type="ChEBI" id="CHEBI:30616"/>
    </ligand>
</feature>
<dbReference type="InterPro" id="IPR036393">
    <property type="entry name" value="AceGlu_kinase-like_sf"/>
</dbReference>
<name>A0A7C4NZ53_9BACT</name>
<keyword evidence="4 11" id="KW-0963">Cytoplasm</keyword>
<protein>
    <recommendedName>
        <fullName evidence="11">Uridylate kinase</fullName>
        <shortName evidence="11">UK</shortName>
        <ecNumber evidence="11">2.7.4.22</ecNumber>
    </recommendedName>
    <alternativeName>
        <fullName evidence="11">Uridine monophosphate kinase</fullName>
        <shortName evidence="11">UMP kinase</shortName>
        <shortName evidence="11">UMPK</shortName>
    </alternativeName>
</protein>
<evidence type="ECO:0000256" key="4">
    <source>
        <dbReference type="ARBA" id="ARBA00022490"/>
    </source>
</evidence>
<evidence type="ECO:0000256" key="3">
    <source>
        <dbReference type="ARBA" id="ARBA00007614"/>
    </source>
</evidence>
<feature type="binding site" evidence="11">
    <location>
        <position position="162"/>
    </location>
    <ligand>
        <name>ATP</name>
        <dbReference type="ChEBI" id="CHEBI:30616"/>
    </ligand>
</feature>
<keyword evidence="6 11" id="KW-0547">Nucleotide-binding</keyword>